<keyword evidence="1" id="KW-0812">Transmembrane</keyword>
<dbReference type="EMBL" id="LR798219">
    <property type="protein sequence ID" value="CAB5194423.1"/>
    <property type="molecule type" value="Genomic_DNA"/>
</dbReference>
<accession>A0A6J7WA67</accession>
<feature type="transmembrane region" description="Helical" evidence="1">
    <location>
        <begin position="42"/>
        <end position="67"/>
    </location>
</feature>
<proteinExistence type="predicted"/>
<name>A0A6J7WA67_9CAUD</name>
<keyword evidence="1" id="KW-0472">Membrane</keyword>
<protein>
    <submittedName>
        <fullName evidence="2">Uncharacterized protein</fullName>
    </submittedName>
</protein>
<evidence type="ECO:0000313" key="2">
    <source>
        <dbReference type="EMBL" id="CAB5194423.1"/>
    </source>
</evidence>
<evidence type="ECO:0000256" key="1">
    <source>
        <dbReference type="SAM" id="Phobius"/>
    </source>
</evidence>
<gene>
    <name evidence="2" type="ORF">UFOVP169_7</name>
</gene>
<keyword evidence="1" id="KW-1133">Transmembrane helix</keyword>
<sequence>MATGKYKKKDQGTTDVRNRGAIHNVVVRMGDDTNKNESDVPWSLLIAVVVLCFVLVIALPVMGVMYMDMNNATIKAMEEVKKMRELRAKILLEMQEP</sequence>
<organism evidence="2">
    <name type="scientific">uncultured Caudovirales phage</name>
    <dbReference type="NCBI Taxonomy" id="2100421"/>
    <lineage>
        <taxon>Viruses</taxon>
        <taxon>Duplodnaviria</taxon>
        <taxon>Heunggongvirae</taxon>
        <taxon>Uroviricota</taxon>
        <taxon>Caudoviricetes</taxon>
        <taxon>Peduoviridae</taxon>
        <taxon>Maltschvirus</taxon>
        <taxon>Maltschvirus maltsch</taxon>
    </lineage>
</organism>
<reference evidence="2" key="1">
    <citation type="submission" date="2020-05" db="EMBL/GenBank/DDBJ databases">
        <authorList>
            <person name="Chiriac C."/>
            <person name="Salcher M."/>
            <person name="Ghai R."/>
            <person name="Kavagutti S V."/>
        </authorList>
    </citation>
    <scope>NUCLEOTIDE SEQUENCE</scope>
</reference>